<dbReference type="OrthoDB" id="4199792at2759"/>
<evidence type="ECO:0000313" key="3">
    <source>
        <dbReference type="Proteomes" id="UP000224080"/>
    </source>
</evidence>
<proteinExistence type="predicted"/>
<dbReference type="AlphaFoldDB" id="A0A2B7W6W0"/>
<dbReference type="STRING" id="2060905.A0A2B7W6W0"/>
<evidence type="ECO:0000256" key="1">
    <source>
        <dbReference type="SAM" id="MobiDB-lite"/>
    </source>
</evidence>
<protein>
    <recommendedName>
        <fullName evidence="4">Protein kinase domain-containing protein</fullName>
    </recommendedName>
</protein>
<sequence>MSPPPSPLSPSARRGRTVNARARSNPDQKSGKKGQSSEDSDANWIDHAAEPSKIKSQSYCSQQCLLALQDDGPLNTSCPNYLAHLKRWIQPAEFRALIQAQLSRDRGPDVNCCPLYKKGSCGAAFKIHLLSHGYTLLAKGIERNNSCKLKHENEVYHMLHDIQGNHVPVCFRVVVLDPKYPYYYDRGVYTNMLLLSWAGKPISEVMKSDNSACMIEMASQSLQVIHLAGVLHHDVEP</sequence>
<evidence type="ECO:0008006" key="4">
    <source>
        <dbReference type="Google" id="ProtNLM"/>
    </source>
</evidence>
<organism evidence="2 3">
    <name type="scientific">Blastomyces parvus</name>
    <dbReference type="NCBI Taxonomy" id="2060905"/>
    <lineage>
        <taxon>Eukaryota</taxon>
        <taxon>Fungi</taxon>
        <taxon>Dikarya</taxon>
        <taxon>Ascomycota</taxon>
        <taxon>Pezizomycotina</taxon>
        <taxon>Eurotiomycetes</taxon>
        <taxon>Eurotiomycetidae</taxon>
        <taxon>Onygenales</taxon>
        <taxon>Ajellomycetaceae</taxon>
        <taxon>Blastomyces</taxon>
    </lineage>
</organism>
<keyword evidence="3" id="KW-1185">Reference proteome</keyword>
<evidence type="ECO:0000313" key="2">
    <source>
        <dbReference type="EMBL" id="PGG95253.1"/>
    </source>
</evidence>
<dbReference type="Proteomes" id="UP000224080">
    <property type="component" value="Unassembled WGS sequence"/>
</dbReference>
<gene>
    <name evidence="2" type="ORF">GX51_08295</name>
</gene>
<name>A0A2B7W6W0_9EURO</name>
<reference evidence="2 3" key="1">
    <citation type="submission" date="2017-10" db="EMBL/GenBank/DDBJ databases">
        <title>Comparative genomics in systemic dimorphic fungi from Ajellomycetaceae.</title>
        <authorList>
            <person name="Munoz J.F."/>
            <person name="Mcewen J.G."/>
            <person name="Clay O.K."/>
            <person name="Cuomo C.A."/>
        </authorList>
    </citation>
    <scope>NUCLEOTIDE SEQUENCE [LARGE SCALE GENOMIC DNA]</scope>
    <source>
        <strain evidence="2 3">UAMH130</strain>
    </source>
</reference>
<feature type="region of interest" description="Disordered" evidence="1">
    <location>
        <begin position="1"/>
        <end position="43"/>
    </location>
</feature>
<accession>A0A2B7W6W0</accession>
<comment type="caution">
    <text evidence="2">The sequence shown here is derived from an EMBL/GenBank/DDBJ whole genome shotgun (WGS) entry which is preliminary data.</text>
</comment>
<dbReference type="EMBL" id="PDNC01000253">
    <property type="protein sequence ID" value="PGG95253.1"/>
    <property type="molecule type" value="Genomic_DNA"/>
</dbReference>